<dbReference type="Proteomes" id="UP001310022">
    <property type="component" value="Unassembled WGS sequence"/>
</dbReference>
<gene>
    <name evidence="1" type="ORF">PEDI_42170</name>
</gene>
<dbReference type="InterPro" id="IPR050708">
    <property type="entry name" value="T6SS_VgrG/RHS"/>
</dbReference>
<dbReference type="RefSeq" id="WP_338238801.1">
    <property type="nucleotide sequence ID" value="NZ_BQKE01000003.1"/>
</dbReference>
<evidence type="ECO:0000313" key="1">
    <source>
        <dbReference type="EMBL" id="GJM63665.1"/>
    </source>
</evidence>
<dbReference type="NCBIfam" id="TIGR03696">
    <property type="entry name" value="Rhs_assc_core"/>
    <property type="match status" value="1"/>
</dbReference>
<dbReference type="InterPro" id="IPR022385">
    <property type="entry name" value="Rhs_assc_core"/>
</dbReference>
<keyword evidence="2" id="KW-1185">Reference proteome</keyword>
<evidence type="ECO:0008006" key="3">
    <source>
        <dbReference type="Google" id="ProtNLM"/>
    </source>
</evidence>
<protein>
    <recommendedName>
        <fullName evidence="3">RHS repeat-associated core domain-containing protein</fullName>
    </recommendedName>
</protein>
<dbReference type="EMBL" id="BQKE01000003">
    <property type="protein sequence ID" value="GJM63665.1"/>
    <property type="molecule type" value="Genomic_DNA"/>
</dbReference>
<comment type="caution">
    <text evidence="1">The sequence shown here is derived from an EMBL/GenBank/DDBJ whole genome shotgun (WGS) entry which is preliminary data.</text>
</comment>
<sequence length="284" mass="31323">MSNKAVFPVNQTLCDSPFGLRQNRYINANYRYGYQGDFADDETEESGYNVFEARLYDPVIGRWISVDPARQYASGYVGMGNNPVNGVDPDGNEWYRNLTTNEEKWFLGVSGEIKGWESLGFISGLGYDFDAIGLEEIVITPTKLEVLEDQKSAMIDAVHSGQSEFLDHGATKMTAGFAITLISGPACWVGYGIHFAKNTITNQGDWKKGFDGIDYFDLALNKVPGSSVYANFAKNTVGQFVDLTGKDGLAFKNPTEKGLYGAVAQTGIDGLKLKYGTDFFKAWF</sequence>
<dbReference type="AlphaFoldDB" id="A0AAN4W438"/>
<name>A0AAN4W438_9BACT</name>
<accession>A0AAN4W438</accession>
<reference evidence="1 2" key="1">
    <citation type="submission" date="2021-12" db="EMBL/GenBank/DDBJ databases">
        <title>Genome sequencing of bacteria with rrn-lacking chromosome and rrn-plasmid.</title>
        <authorList>
            <person name="Anda M."/>
            <person name="Iwasaki W."/>
        </authorList>
    </citation>
    <scope>NUCLEOTIDE SEQUENCE [LARGE SCALE GENOMIC DNA]</scope>
    <source>
        <strain evidence="1 2">NBRC 15940</strain>
    </source>
</reference>
<proteinExistence type="predicted"/>
<evidence type="ECO:0000313" key="2">
    <source>
        <dbReference type="Proteomes" id="UP001310022"/>
    </source>
</evidence>
<dbReference type="Gene3D" id="2.180.10.10">
    <property type="entry name" value="RHS repeat-associated core"/>
    <property type="match status" value="1"/>
</dbReference>
<dbReference type="PANTHER" id="PTHR32305">
    <property type="match status" value="1"/>
</dbReference>
<organism evidence="1 2">
    <name type="scientific">Persicobacter diffluens</name>
    <dbReference type="NCBI Taxonomy" id="981"/>
    <lineage>
        <taxon>Bacteria</taxon>
        <taxon>Pseudomonadati</taxon>
        <taxon>Bacteroidota</taxon>
        <taxon>Cytophagia</taxon>
        <taxon>Cytophagales</taxon>
        <taxon>Persicobacteraceae</taxon>
        <taxon>Persicobacter</taxon>
    </lineage>
</organism>
<dbReference type="PANTHER" id="PTHR32305:SF15">
    <property type="entry name" value="PROTEIN RHSA-RELATED"/>
    <property type="match status" value="1"/>
</dbReference>